<dbReference type="GO" id="GO:0039694">
    <property type="term" value="P:viral RNA genome replication"/>
    <property type="evidence" value="ECO:0007669"/>
    <property type="project" value="InterPro"/>
</dbReference>
<keyword evidence="5" id="KW-0547">Nucleotide-binding</keyword>
<feature type="binding site" evidence="9">
    <location>
        <position position="414"/>
    </location>
    <ligand>
        <name>Mg(2+)</name>
        <dbReference type="ChEBI" id="CHEBI:18420"/>
        <label>2</label>
    </ligand>
</feature>
<evidence type="ECO:0000259" key="10">
    <source>
        <dbReference type="PROSITE" id="PS50522"/>
    </source>
</evidence>
<gene>
    <name evidence="11" type="primary">SRR6254353_2_4</name>
</gene>
<evidence type="ECO:0000256" key="5">
    <source>
        <dbReference type="ARBA" id="ARBA00022741"/>
    </source>
</evidence>
<dbReference type="PROSITE" id="PS50522">
    <property type="entry name" value="RDRP_PHAGE"/>
    <property type="match status" value="1"/>
</dbReference>
<dbReference type="GO" id="GO:0000166">
    <property type="term" value="F:nucleotide binding"/>
    <property type="evidence" value="ECO:0007669"/>
    <property type="project" value="UniProtKB-KW"/>
</dbReference>
<keyword evidence="12" id="KW-1185">Reference proteome</keyword>
<dbReference type="InterPro" id="IPR007096">
    <property type="entry name" value="RNA-dir_Rpol_cat_phage"/>
</dbReference>
<reference evidence="11" key="1">
    <citation type="submission" date="2020-09" db="EMBL/GenBank/DDBJ databases">
        <title>Leviviricetes taxonomy.</title>
        <authorList>
            <person name="Stockdale S.R."/>
            <person name="Callanan J."/>
            <person name="Adriaenssens E.M."/>
            <person name="Kuhn J.H."/>
            <person name="Rumnieks J."/>
            <person name="Shkoporov A."/>
            <person name="Draper L.A."/>
            <person name="Ross P."/>
            <person name="Hill C."/>
        </authorList>
    </citation>
    <scope>NUCLEOTIDE SEQUENCE</scope>
</reference>
<evidence type="ECO:0000256" key="8">
    <source>
        <dbReference type="ARBA" id="ARBA00048744"/>
    </source>
</evidence>
<evidence type="ECO:0000313" key="12">
    <source>
        <dbReference type="Proteomes" id="UP000676463"/>
    </source>
</evidence>
<evidence type="ECO:0000313" key="11">
    <source>
        <dbReference type="EMBL" id="DAD52544.1"/>
    </source>
</evidence>
<dbReference type="InterPro" id="IPR043502">
    <property type="entry name" value="DNA/RNA_pol_sf"/>
</dbReference>
<keyword evidence="3" id="KW-0808">Transferase</keyword>
<dbReference type="EC" id="2.7.7.48" evidence="1"/>
<feature type="binding site" evidence="9">
    <location>
        <position position="415"/>
    </location>
    <ligand>
        <name>Mg(2+)</name>
        <dbReference type="ChEBI" id="CHEBI:18420"/>
        <label>2</label>
    </ligand>
</feature>
<name>A0A8S5L4C6_9VIRU</name>
<dbReference type="GeneID" id="80401190"/>
<keyword evidence="2 11" id="KW-0696">RNA-directed RNA polymerase</keyword>
<dbReference type="GO" id="GO:0003968">
    <property type="term" value="F:RNA-directed RNA polymerase activity"/>
    <property type="evidence" value="ECO:0007669"/>
    <property type="project" value="UniProtKB-KW"/>
</dbReference>
<evidence type="ECO:0000256" key="9">
    <source>
        <dbReference type="PIRSR" id="PIRSR605093-1"/>
    </source>
</evidence>
<feature type="domain" description="RdRp catalytic" evidence="10">
    <location>
        <begin position="302"/>
        <end position="446"/>
    </location>
</feature>
<comment type="catalytic activity">
    <reaction evidence="8">
        <text>RNA(n) + a ribonucleoside 5'-triphosphate = RNA(n+1) + diphosphate</text>
        <dbReference type="Rhea" id="RHEA:21248"/>
        <dbReference type="Rhea" id="RHEA-COMP:14527"/>
        <dbReference type="Rhea" id="RHEA-COMP:17342"/>
        <dbReference type="ChEBI" id="CHEBI:33019"/>
        <dbReference type="ChEBI" id="CHEBI:61557"/>
        <dbReference type="ChEBI" id="CHEBI:140395"/>
        <dbReference type="EC" id="2.7.7.48"/>
    </reaction>
</comment>
<keyword evidence="4" id="KW-0548">Nucleotidyltransferase</keyword>
<organism evidence="11 12">
    <name type="scientific">ssRNA phage SRR6254353_2</name>
    <dbReference type="NCBI Taxonomy" id="2786494"/>
    <lineage>
        <taxon>Viruses</taxon>
        <taxon>Riboviria</taxon>
        <taxon>Orthornavirae</taxon>
        <taxon>Lenarviricota</taxon>
        <taxon>Leviviricetes</taxon>
        <taxon>Timlovirales</taxon>
        <taxon>Steitzviridae</taxon>
        <taxon>Fudhoevirus</taxon>
        <taxon>Fudhoevirus lutadaptatum</taxon>
    </lineage>
</organism>
<evidence type="ECO:0000256" key="1">
    <source>
        <dbReference type="ARBA" id="ARBA00012494"/>
    </source>
</evidence>
<protein>
    <recommendedName>
        <fullName evidence="1">RNA-directed RNA polymerase</fullName>
        <ecNumber evidence="1">2.7.7.48</ecNumber>
    </recommendedName>
    <alternativeName>
        <fullName evidence="7">RNA replicase beta chain</fullName>
    </alternativeName>
</protein>
<evidence type="ECO:0000256" key="2">
    <source>
        <dbReference type="ARBA" id="ARBA00022484"/>
    </source>
</evidence>
<keyword evidence="6" id="KW-0693">Viral RNA replication</keyword>
<dbReference type="GO" id="GO:0046872">
    <property type="term" value="F:metal ion binding"/>
    <property type="evidence" value="ECO:0007669"/>
    <property type="project" value="UniProtKB-KW"/>
</dbReference>
<evidence type="ECO:0000256" key="6">
    <source>
        <dbReference type="ARBA" id="ARBA00022953"/>
    </source>
</evidence>
<dbReference type="Pfam" id="PF03431">
    <property type="entry name" value="RNA_replicase_B"/>
    <property type="match status" value="1"/>
</dbReference>
<comment type="cofactor">
    <cofactor evidence="9">
        <name>Mg(2+)</name>
        <dbReference type="ChEBI" id="CHEBI:18420"/>
    </cofactor>
    <text evidence="9">Binds 2 Mg(2+) per subunit.</text>
</comment>
<dbReference type="RefSeq" id="YP_010771481.1">
    <property type="nucleotide sequence ID" value="NC_074579.1"/>
</dbReference>
<dbReference type="InterPro" id="IPR005093">
    <property type="entry name" value="RNArep_beta"/>
</dbReference>
<dbReference type="SUPFAM" id="SSF56672">
    <property type="entry name" value="DNA/RNA polymerases"/>
    <property type="match status" value="1"/>
</dbReference>
<keyword evidence="9" id="KW-0479">Metal-binding</keyword>
<sequence>MKSTELDLVTKILADAGIICNTSIDRDLKTIRSRFESEGLSFITITLPTFAKGLERALERGRMDPSFFPAFNKLKENGSIPRLFSGMTSMIFNVGDGTLRELPSIEAIDAIRQVCLAHHKLKMECTNVRKANAARAFEACEEDLAKVRLQSWKHRGLFRDVSRFCFGGLLANIQGILCANELVPKHGPGAVVDKRRGNAKFGNRNWTRRLERAMPADNYVFCNSEAWLTGHESLTFMSKAQEPPVKVIFVPKTLKTPRVIAIEPTHMQYTQQALMRALVHGIEADPLLGGSIHFTDSSVNGSLAREGSITRQVATLDLSEASDRVHAALVSDLFGSSPILRQAVFACRSPRAELPSGKVISLKKFSSMGSALCFPVESMVFYTICLMAGIVVTGSPVTKRCIEELSSKITVFGDDLVVPSAWRYACQDMLESVGLRVNHSKSFSNGYFRESCGVDAYKGHLVTPVYVRASMPKAKHDTEEILSTVATANLFYLKGYWKTAAFMRGIIEDLLGPLPHVRDTASVLGWRSFQNKQTFQRWNGTLHRFEVRGYTVRTKQVKDPLEGYDRLLKFFLGKAQSSQDGRVPRVKQKAELVKGFSDPLTEQPTVELEKSTRRGSAYIRNRWTAP</sequence>
<evidence type="ECO:0000256" key="3">
    <source>
        <dbReference type="ARBA" id="ARBA00022679"/>
    </source>
</evidence>
<dbReference type="Proteomes" id="UP000676463">
    <property type="component" value="Segment"/>
</dbReference>
<feature type="binding site" evidence="9">
    <location>
        <position position="317"/>
    </location>
    <ligand>
        <name>Mg(2+)</name>
        <dbReference type="ChEBI" id="CHEBI:18420"/>
        <label>2</label>
    </ligand>
</feature>
<evidence type="ECO:0000256" key="4">
    <source>
        <dbReference type="ARBA" id="ARBA00022695"/>
    </source>
</evidence>
<accession>A0A8S5L4C6</accession>
<dbReference type="KEGG" id="vg:80401190"/>
<dbReference type="EMBL" id="BK014135">
    <property type="protein sequence ID" value="DAD52544.1"/>
    <property type="molecule type" value="Genomic_RNA"/>
</dbReference>
<keyword evidence="9" id="KW-0460">Magnesium</keyword>
<proteinExistence type="predicted"/>
<evidence type="ECO:0000256" key="7">
    <source>
        <dbReference type="ARBA" id="ARBA00030248"/>
    </source>
</evidence>